<dbReference type="InterPro" id="IPR005234">
    <property type="entry name" value="ScpB_csome_segregation"/>
</dbReference>
<gene>
    <name evidence="6" type="ORF">MBAV_001315</name>
</gene>
<dbReference type="Proteomes" id="UP000033423">
    <property type="component" value="Unassembled WGS sequence"/>
</dbReference>
<keyword evidence="7" id="KW-1185">Reference proteome</keyword>
<dbReference type="PATRIC" id="fig|29290.4.peg.1743"/>
<dbReference type="InterPro" id="IPR036390">
    <property type="entry name" value="WH_DNA-bd_sf"/>
</dbReference>
<keyword evidence="4" id="KW-0131">Cell cycle</keyword>
<dbReference type="PANTHER" id="PTHR34298:SF2">
    <property type="entry name" value="SEGREGATION AND CONDENSATION PROTEIN B"/>
    <property type="match status" value="1"/>
</dbReference>
<sequence>MMGNYDDSDAVQESVESDGDGRPLVCRSMAVIEALLFISGDSLSIADLKRLTDLSDQEIATCVEELLTQYRQRNGGMMIVELAGGYQMVSNPVYARYIKNLKKSRPVNKLSLPTLETLAIVAYKQPITKVEIEEIRGVSADWILKNLLEKKLIKISGRKDAPGRPLLFATTKEFLVSFGLKDLSELPTLREFTKQE</sequence>
<dbReference type="PANTHER" id="PTHR34298">
    <property type="entry name" value="SEGREGATION AND CONDENSATION PROTEIN B"/>
    <property type="match status" value="1"/>
</dbReference>
<evidence type="ECO:0000256" key="4">
    <source>
        <dbReference type="ARBA" id="ARBA00023306"/>
    </source>
</evidence>
<feature type="region of interest" description="Disordered" evidence="5">
    <location>
        <begin position="1"/>
        <end position="20"/>
    </location>
</feature>
<reference evidence="6 7" key="1">
    <citation type="submission" date="2015-02" db="EMBL/GenBank/DDBJ databases">
        <title>Single-cell genomics of uncultivated deep-branching MTB reveals a conserved set of magnetosome genes.</title>
        <authorList>
            <person name="Kolinko S."/>
            <person name="Richter M."/>
            <person name="Glockner F.O."/>
            <person name="Brachmann A."/>
            <person name="Schuler D."/>
        </authorList>
    </citation>
    <scope>NUCLEOTIDE SEQUENCE [LARGE SCALE GENOMIC DNA]</scope>
    <source>
        <strain evidence="6">TM-1</strain>
    </source>
</reference>
<feature type="compositionally biased region" description="Acidic residues" evidence="5">
    <location>
        <begin position="1"/>
        <end position="18"/>
    </location>
</feature>
<evidence type="ECO:0000256" key="1">
    <source>
        <dbReference type="ARBA" id="ARBA00022490"/>
    </source>
</evidence>
<keyword evidence="3" id="KW-0159">Chromosome partition</keyword>
<dbReference type="NCBIfam" id="TIGR00281">
    <property type="entry name" value="SMC-Scp complex subunit ScpB"/>
    <property type="match status" value="1"/>
</dbReference>
<dbReference type="GO" id="GO:0051304">
    <property type="term" value="P:chromosome separation"/>
    <property type="evidence" value="ECO:0007669"/>
    <property type="project" value="InterPro"/>
</dbReference>
<dbReference type="SUPFAM" id="SSF46785">
    <property type="entry name" value="Winged helix' DNA-binding domain"/>
    <property type="match status" value="2"/>
</dbReference>
<keyword evidence="1" id="KW-0963">Cytoplasm</keyword>
<dbReference type="Pfam" id="PF04079">
    <property type="entry name" value="SMC_ScpB"/>
    <property type="match status" value="1"/>
</dbReference>
<keyword evidence="2" id="KW-0132">Cell division</keyword>
<evidence type="ECO:0000256" key="5">
    <source>
        <dbReference type="SAM" id="MobiDB-lite"/>
    </source>
</evidence>
<organism evidence="6 7">
    <name type="scientific">Candidatus Magnetobacterium bavaricum</name>
    <dbReference type="NCBI Taxonomy" id="29290"/>
    <lineage>
        <taxon>Bacteria</taxon>
        <taxon>Pseudomonadati</taxon>
        <taxon>Nitrospirota</taxon>
        <taxon>Thermodesulfovibrionia</taxon>
        <taxon>Thermodesulfovibrionales</taxon>
        <taxon>Candidatus Magnetobacteriaceae</taxon>
        <taxon>Candidatus Magnetobacterium</taxon>
    </lineage>
</organism>
<evidence type="ECO:0000313" key="6">
    <source>
        <dbReference type="EMBL" id="KJU86490.1"/>
    </source>
</evidence>
<protein>
    <submittedName>
        <fullName evidence="6">Segregation and condensation protein B</fullName>
    </submittedName>
</protein>
<evidence type="ECO:0000256" key="2">
    <source>
        <dbReference type="ARBA" id="ARBA00022618"/>
    </source>
</evidence>
<dbReference type="AlphaFoldDB" id="A0A0F3GX94"/>
<dbReference type="Gene3D" id="1.10.10.10">
    <property type="entry name" value="Winged helix-like DNA-binding domain superfamily/Winged helix DNA-binding domain"/>
    <property type="match status" value="2"/>
</dbReference>
<accession>A0A0F3GX94</accession>
<dbReference type="InterPro" id="IPR036388">
    <property type="entry name" value="WH-like_DNA-bd_sf"/>
</dbReference>
<evidence type="ECO:0000256" key="3">
    <source>
        <dbReference type="ARBA" id="ARBA00022829"/>
    </source>
</evidence>
<evidence type="ECO:0000313" key="7">
    <source>
        <dbReference type="Proteomes" id="UP000033423"/>
    </source>
</evidence>
<dbReference type="PIRSF" id="PIRSF019345">
    <property type="entry name" value="ScpB"/>
    <property type="match status" value="1"/>
</dbReference>
<comment type="caution">
    <text evidence="6">The sequence shown here is derived from an EMBL/GenBank/DDBJ whole genome shotgun (WGS) entry which is preliminary data.</text>
</comment>
<dbReference type="EMBL" id="LACI01000570">
    <property type="protein sequence ID" value="KJU86490.1"/>
    <property type="molecule type" value="Genomic_DNA"/>
</dbReference>
<dbReference type="GO" id="GO:0051301">
    <property type="term" value="P:cell division"/>
    <property type="evidence" value="ECO:0007669"/>
    <property type="project" value="UniProtKB-KW"/>
</dbReference>
<proteinExistence type="predicted"/>
<name>A0A0F3GX94_9BACT</name>